<dbReference type="RefSeq" id="WP_013649091.1">
    <property type="nucleotide sequence ID" value="NZ_CGBR01000015.1"/>
</dbReference>
<evidence type="ECO:0000256" key="1">
    <source>
        <dbReference type="SAM" id="Phobius"/>
    </source>
</evidence>
<dbReference type="PATRIC" id="fig|630.129.peg.3947"/>
<keyword evidence="1" id="KW-1133">Transmembrane helix</keyword>
<reference evidence="2 6" key="1">
    <citation type="submission" date="2015-03" db="EMBL/GenBank/DDBJ databases">
        <authorList>
            <person name="Murphy D."/>
        </authorList>
    </citation>
    <scope>NUCLEOTIDE SEQUENCE [LARGE SCALE GENOMIC DNA]</scope>
    <source>
        <strain evidence="2 6">IP26249</strain>
    </source>
</reference>
<evidence type="ECO:0000313" key="7">
    <source>
        <dbReference type="Proteomes" id="UP000595309"/>
    </source>
</evidence>
<evidence type="ECO:0000313" key="2">
    <source>
        <dbReference type="EMBL" id="CFQ64694.1"/>
    </source>
</evidence>
<dbReference type="EMBL" id="CGBR01000015">
    <property type="protein sequence ID" value="CFQ64694.1"/>
    <property type="molecule type" value="Genomic_DNA"/>
</dbReference>
<dbReference type="Proteomes" id="UP000041601">
    <property type="component" value="Unassembled WGS sequence"/>
</dbReference>
<accession>A0A0E1N9T8</accession>
<feature type="transmembrane region" description="Helical" evidence="1">
    <location>
        <begin position="74"/>
        <end position="96"/>
    </location>
</feature>
<dbReference type="AlphaFoldDB" id="A0A0E1N9T8"/>
<keyword evidence="1" id="KW-0812">Transmembrane</keyword>
<dbReference type="EMBL" id="CP068146">
    <property type="protein sequence ID" value="QQU48352.1"/>
    <property type="molecule type" value="Genomic_DNA"/>
</dbReference>
<organism evidence="2 6">
    <name type="scientific">Yersinia enterocolitica</name>
    <dbReference type="NCBI Taxonomy" id="630"/>
    <lineage>
        <taxon>Bacteria</taxon>
        <taxon>Pseudomonadati</taxon>
        <taxon>Pseudomonadota</taxon>
        <taxon>Gammaproteobacteria</taxon>
        <taxon>Enterobacterales</taxon>
        <taxon>Yersiniaceae</taxon>
        <taxon>Yersinia</taxon>
    </lineage>
</organism>
<protein>
    <submittedName>
        <fullName evidence="2">Secretion system effector protein SseF</fullName>
    </submittedName>
</protein>
<dbReference type="EMBL" id="CPXJ01000007">
    <property type="protein sequence ID" value="CND25885.1"/>
    <property type="molecule type" value="Genomic_DNA"/>
</dbReference>
<feature type="transmembrane region" description="Helical" evidence="1">
    <location>
        <begin position="202"/>
        <end position="223"/>
    </location>
</feature>
<gene>
    <name evidence="2" type="ORF">ERS137941_02417</name>
    <name evidence="3" type="ORF">ERS137959_00712</name>
    <name evidence="4" type="ORF">I6I39_06430</name>
</gene>
<feature type="transmembrane region" description="Helical" evidence="1">
    <location>
        <begin position="102"/>
        <end position="124"/>
    </location>
</feature>
<evidence type="ECO:0000313" key="6">
    <source>
        <dbReference type="Proteomes" id="UP000048841"/>
    </source>
</evidence>
<sequence length="270" mass="29525">MPEVASVKIPVEHNPYVTKINNREDIEKPELSYEYTHSEISKSIESKVLELLDTQEETNRTLTDIRVKLARKQFFINVIELTVSLASFAMSVGVSICSGGVAAPLAVVTGLHLMLSISNLACAYHNWDCASKNKDELTMGSDALQQAVFMLAKYCNASPKSAKKIARYTSYFVRVGIVVSLGAIGVLIHPDMTNSLCLLAKNYVPMLSSMLSVIIAGALGVWINNCTDEKDEAEKMLTTNEGEVYAQLSKFDGILLGLNNTRITPAVIMA</sequence>
<evidence type="ECO:0000313" key="5">
    <source>
        <dbReference type="Proteomes" id="UP000041601"/>
    </source>
</evidence>
<keyword evidence="1" id="KW-0472">Membrane</keyword>
<evidence type="ECO:0000313" key="3">
    <source>
        <dbReference type="EMBL" id="CND25885.1"/>
    </source>
</evidence>
<keyword evidence="5" id="KW-1185">Reference proteome</keyword>
<feature type="transmembrane region" description="Helical" evidence="1">
    <location>
        <begin position="171"/>
        <end position="190"/>
    </location>
</feature>
<dbReference type="Proteomes" id="UP000048841">
    <property type="component" value="Unassembled WGS sequence"/>
</dbReference>
<dbReference type="Proteomes" id="UP000595309">
    <property type="component" value="Chromosome"/>
</dbReference>
<reference evidence="3 5" key="2">
    <citation type="submission" date="2015-03" db="EMBL/GenBank/DDBJ databases">
        <authorList>
            <consortium name="Pathogen Informatics"/>
            <person name="Murphy D."/>
        </authorList>
    </citation>
    <scope>NUCLEOTIDE SEQUENCE [LARGE SCALE GENOMIC DNA]</scope>
    <source>
        <strain evidence="3 5">IP05342</strain>
    </source>
</reference>
<reference evidence="4 7" key="3">
    <citation type="submission" date="2021-01" db="EMBL/GenBank/DDBJ databases">
        <title>FDA dAtabase for Regulatory Grade micrObial Sequences (FDA-ARGOS): Supporting development and validation of Infectious Disease Dx tests.</title>
        <authorList>
            <person name="Blissenbach B."/>
            <person name="Krut O."/>
            <person name="Tallon L."/>
            <person name="Sadzewicz L."/>
            <person name="Zhao X."/>
            <person name="Boylan J."/>
            <person name="Ott S."/>
            <person name="Bowen H."/>
            <person name="Vavikolanu K."/>
            <person name="Mehta A."/>
            <person name="Aluvathingal J."/>
            <person name="Nadendla S."/>
            <person name="Yan Y."/>
            <person name="Sichtig H."/>
        </authorList>
    </citation>
    <scope>NUCLEOTIDE SEQUENCE [LARGE SCALE GENOMIC DNA]</scope>
    <source>
        <strain evidence="4 7">FDAARGOS_1082</strain>
    </source>
</reference>
<proteinExistence type="predicted"/>
<name>A0A0E1N9T8_YEREN</name>
<dbReference type="KEGG" id="yet:CH48_1295"/>
<evidence type="ECO:0000313" key="4">
    <source>
        <dbReference type="EMBL" id="QQU48352.1"/>
    </source>
</evidence>